<dbReference type="VEuPathDB" id="FungiDB:BTJ68_02642"/>
<dbReference type="PROSITE" id="PS00463">
    <property type="entry name" value="ZN2_CY6_FUNGAL_1"/>
    <property type="match status" value="1"/>
</dbReference>
<gene>
    <name evidence="4" type="ORF">BTJ68_02642</name>
</gene>
<evidence type="ECO:0000256" key="2">
    <source>
        <dbReference type="SAM" id="MobiDB-lite"/>
    </source>
</evidence>
<dbReference type="InterPro" id="IPR001138">
    <property type="entry name" value="Zn2Cys6_DnaBD"/>
</dbReference>
<dbReference type="InParanoid" id="A0A1Z5TLG8"/>
<feature type="region of interest" description="Disordered" evidence="2">
    <location>
        <begin position="60"/>
        <end position="80"/>
    </location>
</feature>
<dbReference type="Proteomes" id="UP000194280">
    <property type="component" value="Unassembled WGS sequence"/>
</dbReference>
<dbReference type="GO" id="GO:0000981">
    <property type="term" value="F:DNA-binding transcription factor activity, RNA polymerase II-specific"/>
    <property type="evidence" value="ECO:0007669"/>
    <property type="project" value="InterPro"/>
</dbReference>
<sequence>MPEGTKSTSLSYKGCWTCRDRRVKCDEQLPSCQVCHHARIPCAGYSVRLVWNAEAGIAKERPRGRRRRIEPGEQLRRGLA</sequence>
<evidence type="ECO:0000313" key="4">
    <source>
        <dbReference type="EMBL" id="OTA36761.1"/>
    </source>
</evidence>
<dbReference type="CDD" id="cd00067">
    <property type="entry name" value="GAL4"/>
    <property type="match status" value="1"/>
</dbReference>
<keyword evidence="1" id="KW-0539">Nucleus</keyword>
<feature type="compositionally biased region" description="Basic and acidic residues" evidence="2">
    <location>
        <begin position="69"/>
        <end position="80"/>
    </location>
</feature>
<dbReference type="AlphaFoldDB" id="A0A1Z5TLG8"/>
<dbReference type="SUPFAM" id="SSF57701">
    <property type="entry name" value="Zn2/Cys6 DNA-binding domain"/>
    <property type="match status" value="1"/>
</dbReference>
<dbReference type="InterPro" id="IPR053175">
    <property type="entry name" value="DHMBA_Reg_Transcription_Factor"/>
</dbReference>
<dbReference type="GO" id="GO:0008270">
    <property type="term" value="F:zinc ion binding"/>
    <property type="evidence" value="ECO:0007669"/>
    <property type="project" value="InterPro"/>
</dbReference>
<dbReference type="OrthoDB" id="3941731at2759"/>
<organism evidence="4 5">
    <name type="scientific">Hortaea werneckii EXF-2000</name>
    <dbReference type="NCBI Taxonomy" id="1157616"/>
    <lineage>
        <taxon>Eukaryota</taxon>
        <taxon>Fungi</taxon>
        <taxon>Dikarya</taxon>
        <taxon>Ascomycota</taxon>
        <taxon>Pezizomycotina</taxon>
        <taxon>Dothideomycetes</taxon>
        <taxon>Dothideomycetidae</taxon>
        <taxon>Mycosphaerellales</taxon>
        <taxon>Teratosphaeriaceae</taxon>
        <taxon>Hortaea</taxon>
    </lineage>
</organism>
<evidence type="ECO:0000313" key="5">
    <source>
        <dbReference type="Proteomes" id="UP000194280"/>
    </source>
</evidence>
<dbReference type="Pfam" id="PF00172">
    <property type="entry name" value="Zn_clus"/>
    <property type="match status" value="1"/>
</dbReference>
<dbReference type="STRING" id="1157616.A0A1Z5TLG8"/>
<comment type="caution">
    <text evidence="4">The sequence shown here is derived from an EMBL/GenBank/DDBJ whole genome shotgun (WGS) entry which is preliminary data.</text>
</comment>
<keyword evidence="5" id="KW-1185">Reference proteome</keyword>
<dbReference type="InterPro" id="IPR036864">
    <property type="entry name" value="Zn2-C6_fun-type_DNA-bd_sf"/>
</dbReference>
<dbReference type="PROSITE" id="PS50048">
    <property type="entry name" value="ZN2_CY6_FUNGAL_2"/>
    <property type="match status" value="1"/>
</dbReference>
<feature type="domain" description="Zn(2)-C6 fungal-type" evidence="3">
    <location>
        <begin position="14"/>
        <end position="42"/>
    </location>
</feature>
<accession>A0A1Z5TLG8</accession>
<dbReference type="PANTHER" id="PTHR38791:SF1">
    <property type="entry name" value="TRANSCRIPTION FACTOR, PUTATIVE-RELATED"/>
    <property type="match status" value="1"/>
</dbReference>
<dbReference type="PANTHER" id="PTHR38791">
    <property type="entry name" value="ZN(II)2CYS6 TRANSCRIPTION FACTOR (EUROFUNG)-RELATED-RELATED"/>
    <property type="match status" value="1"/>
</dbReference>
<name>A0A1Z5TLG8_HORWE</name>
<dbReference type="Gene3D" id="4.10.240.10">
    <property type="entry name" value="Zn(2)-C6 fungal-type DNA-binding domain"/>
    <property type="match status" value="1"/>
</dbReference>
<dbReference type="SMART" id="SM00066">
    <property type="entry name" value="GAL4"/>
    <property type="match status" value="1"/>
</dbReference>
<reference evidence="4 5" key="1">
    <citation type="submission" date="2017-01" db="EMBL/GenBank/DDBJ databases">
        <title>The recent genome duplication of the halophilic yeast Hortaea werneckii: insights from long-read sequencing.</title>
        <authorList>
            <person name="Sinha S."/>
            <person name="Flibotte S."/>
            <person name="Neira M."/>
            <person name="Lenassi M."/>
            <person name="Gostincar C."/>
            <person name="Stajich J.E."/>
            <person name="Nislow C.E."/>
        </authorList>
    </citation>
    <scope>NUCLEOTIDE SEQUENCE [LARGE SCALE GENOMIC DNA]</scope>
    <source>
        <strain evidence="4 5">EXF-2000</strain>
    </source>
</reference>
<protein>
    <recommendedName>
        <fullName evidence="3">Zn(2)-C6 fungal-type domain-containing protein</fullName>
    </recommendedName>
</protein>
<dbReference type="EMBL" id="MUNK01000027">
    <property type="protein sequence ID" value="OTA36761.1"/>
    <property type="molecule type" value="Genomic_DNA"/>
</dbReference>
<evidence type="ECO:0000256" key="1">
    <source>
        <dbReference type="ARBA" id="ARBA00023242"/>
    </source>
</evidence>
<proteinExistence type="predicted"/>
<evidence type="ECO:0000259" key="3">
    <source>
        <dbReference type="PROSITE" id="PS50048"/>
    </source>
</evidence>